<accession>A0ABD3D801</accession>
<proteinExistence type="predicted"/>
<reference evidence="2" key="1">
    <citation type="journal article" date="2024" name="IScience">
        <title>Strigolactones Initiate the Formation of Haustorium-like Structures in Castilleja.</title>
        <authorList>
            <person name="Buerger M."/>
            <person name="Peterson D."/>
            <person name="Chory J."/>
        </authorList>
    </citation>
    <scope>NUCLEOTIDE SEQUENCE [LARGE SCALE GENOMIC DNA]</scope>
</reference>
<comment type="caution">
    <text evidence="1">The sequence shown here is derived from an EMBL/GenBank/DDBJ whole genome shotgun (WGS) entry which is preliminary data.</text>
</comment>
<evidence type="ECO:0000313" key="1">
    <source>
        <dbReference type="EMBL" id="KAL3638112.1"/>
    </source>
</evidence>
<sequence length="128" mass="14331">MIYRASTPRRNPRNRRRCSPFSAIRPSRYLDYSPAPPRASRFAASRQVRNPPLGCTSGIGYMGQNITGSWSSRVGFMANGRSLALYTFMGALYLYNGHNFNIPNLRVGTLDSLLSRITPSIEDEGQLQ</sequence>
<dbReference type="Proteomes" id="UP001632038">
    <property type="component" value="Unassembled WGS sequence"/>
</dbReference>
<dbReference type="AlphaFoldDB" id="A0ABD3D801"/>
<dbReference type="EMBL" id="JAVIJP010000020">
    <property type="protein sequence ID" value="KAL3638112.1"/>
    <property type="molecule type" value="Genomic_DNA"/>
</dbReference>
<organism evidence="1 2">
    <name type="scientific">Castilleja foliolosa</name>
    <dbReference type="NCBI Taxonomy" id="1961234"/>
    <lineage>
        <taxon>Eukaryota</taxon>
        <taxon>Viridiplantae</taxon>
        <taxon>Streptophyta</taxon>
        <taxon>Embryophyta</taxon>
        <taxon>Tracheophyta</taxon>
        <taxon>Spermatophyta</taxon>
        <taxon>Magnoliopsida</taxon>
        <taxon>eudicotyledons</taxon>
        <taxon>Gunneridae</taxon>
        <taxon>Pentapetalae</taxon>
        <taxon>asterids</taxon>
        <taxon>lamiids</taxon>
        <taxon>Lamiales</taxon>
        <taxon>Orobanchaceae</taxon>
        <taxon>Pedicularideae</taxon>
        <taxon>Castillejinae</taxon>
        <taxon>Castilleja</taxon>
    </lineage>
</organism>
<name>A0ABD3D801_9LAMI</name>
<keyword evidence="2" id="KW-1185">Reference proteome</keyword>
<gene>
    <name evidence="1" type="ORF">CASFOL_017982</name>
</gene>
<protein>
    <submittedName>
        <fullName evidence="1">Uncharacterized protein</fullName>
    </submittedName>
</protein>
<evidence type="ECO:0000313" key="2">
    <source>
        <dbReference type="Proteomes" id="UP001632038"/>
    </source>
</evidence>